<evidence type="ECO:0000259" key="1">
    <source>
        <dbReference type="Pfam" id="PF13091"/>
    </source>
</evidence>
<dbReference type="AlphaFoldDB" id="A0A918J457"/>
<accession>A0A918J457</accession>
<dbReference type="SUPFAM" id="SSF56024">
    <property type="entry name" value="Phospholipase D/nuclease"/>
    <property type="match status" value="1"/>
</dbReference>
<evidence type="ECO:0000313" key="2">
    <source>
        <dbReference type="EMBL" id="GGW45997.1"/>
    </source>
</evidence>
<dbReference type="Proteomes" id="UP000634668">
    <property type="component" value="Unassembled WGS sequence"/>
</dbReference>
<dbReference type="Gene3D" id="3.30.870.10">
    <property type="entry name" value="Endonuclease Chain A"/>
    <property type="match status" value="1"/>
</dbReference>
<evidence type="ECO:0000313" key="3">
    <source>
        <dbReference type="Proteomes" id="UP000634668"/>
    </source>
</evidence>
<name>A0A918J457_9FLAO</name>
<comment type="caution">
    <text evidence="2">The sequence shown here is derived from an EMBL/GenBank/DDBJ whole genome shotgun (WGS) entry which is preliminary data.</text>
</comment>
<proteinExistence type="predicted"/>
<dbReference type="EMBL" id="BMWP01000028">
    <property type="protein sequence ID" value="GGW45997.1"/>
    <property type="molecule type" value="Genomic_DNA"/>
</dbReference>
<dbReference type="InterPro" id="IPR025202">
    <property type="entry name" value="PLD-like_dom"/>
</dbReference>
<protein>
    <recommendedName>
        <fullName evidence="1">Phospholipase D-like domain-containing protein</fullName>
    </recommendedName>
</protein>
<reference evidence="2" key="2">
    <citation type="submission" date="2020-09" db="EMBL/GenBank/DDBJ databases">
        <authorList>
            <person name="Sun Q."/>
            <person name="Kim S."/>
        </authorList>
    </citation>
    <scope>NUCLEOTIDE SEQUENCE</scope>
    <source>
        <strain evidence="2">KCTC 12113</strain>
    </source>
</reference>
<gene>
    <name evidence="2" type="ORF">GCM10007383_32880</name>
</gene>
<organism evidence="2 3">
    <name type="scientific">Arenibacter certesii</name>
    <dbReference type="NCBI Taxonomy" id="228955"/>
    <lineage>
        <taxon>Bacteria</taxon>
        <taxon>Pseudomonadati</taxon>
        <taxon>Bacteroidota</taxon>
        <taxon>Flavobacteriia</taxon>
        <taxon>Flavobacteriales</taxon>
        <taxon>Flavobacteriaceae</taxon>
        <taxon>Arenibacter</taxon>
    </lineage>
</organism>
<dbReference type="Pfam" id="PF13091">
    <property type="entry name" value="PLDc_2"/>
    <property type="match status" value="1"/>
</dbReference>
<feature type="domain" description="Phospholipase D-like" evidence="1">
    <location>
        <begin position="1"/>
        <end position="45"/>
    </location>
</feature>
<sequence length="67" mass="7818">MVDHEIAYLGSLNFIYNGAHKNYETRIRIADRKAIKELNSEFDTLFDNENYLEKELSEWGGNCMKSA</sequence>
<keyword evidence="3" id="KW-1185">Reference proteome</keyword>
<reference evidence="2" key="1">
    <citation type="journal article" date="2014" name="Int. J. Syst. Evol. Microbiol.">
        <title>Complete genome sequence of Corynebacterium casei LMG S-19264T (=DSM 44701T), isolated from a smear-ripened cheese.</title>
        <authorList>
            <consortium name="US DOE Joint Genome Institute (JGI-PGF)"/>
            <person name="Walter F."/>
            <person name="Albersmeier A."/>
            <person name="Kalinowski J."/>
            <person name="Ruckert C."/>
        </authorList>
    </citation>
    <scope>NUCLEOTIDE SEQUENCE</scope>
    <source>
        <strain evidence="2">KCTC 12113</strain>
    </source>
</reference>